<evidence type="ECO:0000313" key="2">
    <source>
        <dbReference type="Proteomes" id="UP000823775"/>
    </source>
</evidence>
<evidence type="ECO:0000313" key="1">
    <source>
        <dbReference type="EMBL" id="MCD7468253.1"/>
    </source>
</evidence>
<dbReference type="Proteomes" id="UP000823775">
    <property type="component" value="Unassembled WGS sequence"/>
</dbReference>
<accession>A0ABS8TAT4</accession>
<keyword evidence="2" id="KW-1185">Reference proteome</keyword>
<name>A0ABS8TAT4_DATST</name>
<reference evidence="1 2" key="1">
    <citation type="journal article" date="2021" name="BMC Genomics">
        <title>Datura genome reveals duplications of psychoactive alkaloid biosynthetic genes and high mutation rate following tissue culture.</title>
        <authorList>
            <person name="Rajewski A."/>
            <person name="Carter-House D."/>
            <person name="Stajich J."/>
            <person name="Litt A."/>
        </authorList>
    </citation>
    <scope>NUCLEOTIDE SEQUENCE [LARGE SCALE GENOMIC DNA]</scope>
    <source>
        <strain evidence="1">AR-01</strain>
    </source>
</reference>
<protein>
    <recommendedName>
        <fullName evidence="3">DUF4283 domain-containing protein</fullName>
    </recommendedName>
</protein>
<sequence length="101" mass="11429">MLTPLTCGSFLIAPFQSIQEDKELGNKNWVVDFRFDPETITTIPFWVNFPELQVGYWSIEALSKVASVVCSHTGEVDISRRLMEYVSIDIPAGVIEQNIVH</sequence>
<organism evidence="1 2">
    <name type="scientific">Datura stramonium</name>
    <name type="common">Jimsonweed</name>
    <name type="synonym">Common thornapple</name>
    <dbReference type="NCBI Taxonomy" id="4076"/>
    <lineage>
        <taxon>Eukaryota</taxon>
        <taxon>Viridiplantae</taxon>
        <taxon>Streptophyta</taxon>
        <taxon>Embryophyta</taxon>
        <taxon>Tracheophyta</taxon>
        <taxon>Spermatophyta</taxon>
        <taxon>Magnoliopsida</taxon>
        <taxon>eudicotyledons</taxon>
        <taxon>Gunneridae</taxon>
        <taxon>Pentapetalae</taxon>
        <taxon>asterids</taxon>
        <taxon>lamiids</taxon>
        <taxon>Solanales</taxon>
        <taxon>Solanaceae</taxon>
        <taxon>Solanoideae</taxon>
        <taxon>Datureae</taxon>
        <taxon>Datura</taxon>
    </lineage>
</organism>
<evidence type="ECO:0008006" key="3">
    <source>
        <dbReference type="Google" id="ProtNLM"/>
    </source>
</evidence>
<gene>
    <name evidence="1" type="ORF">HAX54_006265</name>
</gene>
<dbReference type="EMBL" id="JACEIK010001311">
    <property type="protein sequence ID" value="MCD7468253.1"/>
    <property type="molecule type" value="Genomic_DNA"/>
</dbReference>
<comment type="caution">
    <text evidence="1">The sequence shown here is derived from an EMBL/GenBank/DDBJ whole genome shotgun (WGS) entry which is preliminary data.</text>
</comment>
<proteinExistence type="predicted"/>